<evidence type="ECO:0000259" key="3">
    <source>
        <dbReference type="SMART" id="SM00062"/>
    </source>
</evidence>
<accession>A0A1G6PDY3</accession>
<organism evidence="4 5">
    <name type="scientific">Rhodococcus tukisamuensis</name>
    <dbReference type="NCBI Taxonomy" id="168276"/>
    <lineage>
        <taxon>Bacteria</taxon>
        <taxon>Bacillati</taxon>
        <taxon>Actinomycetota</taxon>
        <taxon>Actinomycetes</taxon>
        <taxon>Mycobacteriales</taxon>
        <taxon>Nocardiaceae</taxon>
        <taxon>Rhodococcus</taxon>
    </lineage>
</organism>
<dbReference type="SMART" id="SM00062">
    <property type="entry name" value="PBPb"/>
    <property type="match status" value="1"/>
</dbReference>
<protein>
    <submittedName>
        <fullName evidence="4">Polar amino acid transport system substrate-binding protein</fullName>
    </submittedName>
</protein>
<dbReference type="PANTHER" id="PTHR35936:SF19">
    <property type="entry name" value="AMINO-ACID-BINDING PROTEIN YXEM-RELATED"/>
    <property type="match status" value="1"/>
</dbReference>
<evidence type="ECO:0000256" key="2">
    <source>
        <dbReference type="SAM" id="SignalP"/>
    </source>
</evidence>
<proteinExistence type="predicted"/>
<feature type="chain" id="PRO_5039428224" evidence="2">
    <location>
        <begin position="26"/>
        <end position="311"/>
    </location>
</feature>
<dbReference type="CDD" id="cd13530">
    <property type="entry name" value="PBP2_peptides_like"/>
    <property type="match status" value="1"/>
</dbReference>
<dbReference type="Proteomes" id="UP000199417">
    <property type="component" value="Unassembled WGS sequence"/>
</dbReference>
<feature type="signal peptide" evidence="2">
    <location>
        <begin position="1"/>
        <end position="25"/>
    </location>
</feature>
<dbReference type="AlphaFoldDB" id="A0A1G6PDY3"/>
<feature type="domain" description="Solute-binding protein family 3/N-terminal" evidence="3">
    <location>
        <begin position="75"/>
        <end position="303"/>
    </location>
</feature>
<dbReference type="Pfam" id="PF00497">
    <property type="entry name" value="SBP_bac_3"/>
    <property type="match status" value="1"/>
</dbReference>
<gene>
    <name evidence="4" type="ORF">SAMN05444580_101858</name>
</gene>
<dbReference type="PROSITE" id="PS51257">
    <property type="entry name" value="PROKAR_LIPOPROTEIN"/>
    <property type="match status" value="1"/>
</dbReference>
<dbReference type="SUPFAM" id="SSF53850">
    <property type="entry name" value="Periplasmic binding protein-like II"/>
    <property type="match status" value="1"/>
</dbReference>
<dbReference type="InterPro" id="IPR001638">
    <property type="entry name" value="Solute-binding_3/MltF_N"/>
</dbReference>
<evidence type="ECO:0000313" key="5">
    <source>
        <dbReference type="Proteomes" id="UP000199417"/>
    </source>
</evidence>
<evidence type="ECO:0000313" key="4">
    <source>
        <dbReference type="EMBL" id="SDC77764.1"/>
    </source>
</evidence>
<dbReference type="PANTHER" id="PTHR35936">
    <property type="entry name" value="MEMBRANE-BOUND LYTIC MUREIN TRANSGLYCOSYLASE F"/>
    <property type="match status" value="1"/>
</dbReference>
<dbReference type="Gene3D" id="3.40.190.10">
    <property type="entry name" value="Periplasmic binding protein-like II"/>
    <property type="match status" value="2"/>
</dbReference>
<dbReference type="STRING" id="168276.SAMN05444580_101858"/>
<dbReference type="EMBL" id="FNAB01000001">
    <property type="protein sequence ID" value="SDC77764.1"/>
    <property type="molecule type" value="Genomic_DNA"/>
</dbReference>
<sequence>MHYVRVRRIGHRPVMLTLLAVSALALSGCSTATTSADIDAGVTSDEHPIAFTKIPSTAAVTTCGPSSAATVKKGTLTIATDSPAYEPWFVGDNPANGTGFEGAVAKAVAEKLGYQAGQVEFVRVPWDEAMAPGPKDFDFDINQFTIVGERRDAVDFSSPYYAVAQSIVAMSGTPAAAARNLNDLAPYRLGAQRGSTSLAAITGTIRPGQPPVEFDTTDAAKAALTAGTIDALVVDIPTGFQITKWELPNSALVGQFPRPNSVTEFFGLVLEKNSPMTPCASAAVDSLYADGTLDRLAQTWLIDTGDAPVLE</sequence>
<name>A0A1G6PDY3_9NOCA</name>
<reference evidence="4 5" key="1">
    <citation type="submission" date="2016-10" db="EMBL/GenBank/DDBJ databases">
        <authorList>
            <person name="de Groot N.N."/>
        </authorList>
    </citation>
    <scope>NUCLEOTIDE SEQUENCE [LARGE SCALE GENOMIC DNA]</scope>
    <source>
        <strain evidence="4 5">JCM 11308</strain>
    </source>
</reference>
<keyword evidence="5" id="KW-1185">Reference proteome</keyword>
<keyword evidence="1 2" id="KW-0732">Signal</keyword>
<evidence type="ECO:0000256" key="1">
    <source>
        <dbReference type="ARBA" id="ARBA00022729"/>
    </source>
</evidence>